<dbReference type="EMBL" id="JASPKY010000587">
    <property type="protein sequence ID" value="KAK9688558.1"/>
    <property type="molecule type" value="Genomic_DNA"/>
</dbReference>
<gene>
    <name evidence="1" type="ORF">QE152_g35214</name>
</gene>
<reference evidence="1 2" key="1">
    <citation type="journal article" date="2024" name="BMC Genomics">
        <title>De novo assembly and annotation of Popillia japonica's genome with initial clues to its potential as an invasive pest.</title>
        <authorList>
            <person name="Cucini C."/>
            <person name="Boschi S."/>
            <person name="Funari R."/>
            <person name="Cardaioli E."/>
            <person name="Iannotti N."/>
            <person name="Marturano G."/>
            <person name="Paoli F."/>
            <person name="Bruttini M."/>
            <person name="Carapelli A."/>
            <person name="Frati F."/>
            <person name="Nardi F."/>
        </authorList>
    </citation>
    <scope>NUCLEOTIDE SEQUENCE [LARGE SCALE GENOMIC DNA]</scope>
    <source>
        <strain evidence="1">DMR45628</strain>
    </source>
</reference>
<dbReference type="AlphaFoldDB" id="A0AAW1IFE3"/>
<proteinExistence type="predicted"/>
<dbReference type="Proteomes" id="UP001458880">
    <property type="component" value="Unassembled WGS sequence"/>
</dbReference>
<keyword evidence="2" id="KW-1185">Reference proteome</keyword>
<organism evidence="1 2">
    <name type="scientific">Popillia japonica</name>
    <name type="common">Japanese beetle</name>
    <dbReference type="NCBI Taxonomy" id="7064"/>
    <lineage>
        <taxon>Eukaryota</taxon>
        <taxon>Metazoa</taxon>
        <taxon>Ecdysozoa</taxon>
        <taxon>Arthropoda</taxon>
        <taxon>Hexapoda</taxon>
        <taxon>Insecta</taxon>
        <taxon>Pterygota</taxon>
        <taxon>Neoptera</taxon>
        <taxon>Endopterygota</taxon>
        <taxon>Coleoptera</taxon>
        <taxon>Polyphaga</taxon>
        <taxon>Scarabaeiformia</taxon>
        <taxon>Scarabaeidae</taxon>
        <taxon>Rutelinae</taxon>
        <taxon>Popillia</taxon>
    </lineage>
</organism>
<evidence type="ECO:0000313" key="2">
    <source>
        <dbReference type="Proteomes" id="UP001458880"/>
    </source>
</evidence>
<name>A0AAW1IFE3_POPJA</name>
<accession>A0AAW1IFE3</accession>
<evidence type="ECO:0000313" key="1">
    <source>
        <dbReference type="EMBL" id="KAK9688558.1"/>
    </source>
</evidence>
<sequence length="78" mass="8555">MQSGNYLPPMAVSPKVHFRYHDLQDAPAGSERGFTPSGWSSDENHVGLSVIESIGSFCANMKTSHRLHPLDPTLLGYL</sequence>
<protein>
    <submittedName>
        <fullName evidence="1">Uncharacterized protein</fullName>
    </submittedName>
</protein>
<comment type="caution">
    <text evidence="1">The sequence shown here is derived from an EMBL/GenBank/DDBJ whole genome shotgun (WGS) entry which is preliminary data.</text>
</comment>